<dbReference type="AlphaFoldDB" id="A0A7S2V5V6"/>
<proteinExistence type="predicted"/>
<protein>
    <submittedName>
        <fullName evidence="2">Uncharacterized protein</fullName>
    </submittedName>
</protein>
<name>A0A7S2V5V6_9STRA</name>
<dbReference type="Gene3D" id="3.40.1500.20">
    <property type="match status" value="1"/>
</dbReference>
<sequence length="401" mass="41291">MKFTLVVASAALCASGALAFNHGFFRGMSANGKLTIMSNGIGAGGMADTRDPEPFINDSDPRQSISAAPSFEEYLKSRGMAAATTATPAPAPATPAPAPVAAAPAPVAAAPTSVSSPTPVAAGSTSDPIFSLQASQTAMVDKIAAAIPDLAPKPDLSWAAADGVTVGGNPATLDGRDAPGNSNIAWLASVNVANQMSSLTIFNGPLTDVPHLVSRCIVNADNTMSLTLDFRPRAYGAYEMVDADGNYPGPEKLGRDAFTYSGNRKEFEKKFGTEEVVAFMKSTAASFEGSSPIAAQSESESLTTGPLAIKVTMPVTGGNVAAVNAAREQAAQYWLTWALEDSHYHKPGAPINSQYVYDSKYRQDAYSALLSTYSAAFGADGPKVTAAESGPLDEAYVGGGS</sequence>
<reference evidence="2" key="1">
    <citation type="submission" date="2021-01" db="EMBL/GenBank/DDBJ databases">
        <authorList>
            <person name="Corre E."/>
            <person name="Pelletier E."/>
            <person name="Niang G."/>
            <person name="Scheremetjew M."/>
            <person name="Finn R."/>
            <person name="Kale V."/>
            <person name="Holt S."/>
            <person name="Cochrane G."/>
            <person name="Meng A."/>
            <person name="Brown T."/>
            <person name="Cohen L."/>
        </authorList>
    </citation>
    <scope>NUCLEOTIDE SEQUENCE</scope>
    <source>
        <strain evidence="2">CCMP1661</strain>
    </source>
</reference>
<gene>
    <name evidence="2" type="ORF">FJAP1339_LOCUS10085</name>
</gene>
<evidence type="ECO:0000313" key="2">
    <source>
        <dbReference type="EMBL" id="CAD9871271.1"/>
    </source>
</evidence>
<dbReference type="EMBL" id="HBHR01019868">
    <property type="protein sequence ID" value="CAD9871271.1"/>
    <property type="molecule type" value="Transcribed_RNA"/>
</dbReference>
<feature type="chain" id="PRO_5031001648" evidence="1">
    <location>
        <begin position="20"/>
        <end position="401"/>
    </location>
</feature>
<accession>A0A7S2V5V6</accession>
<feature type="signal peptide" evidence="1">
    <location>
        <begin position="1"/>
        <end position="19"/>
    </location>
</feature>
<evidence type="ECO:0000256" key="1">
    <source>
        <dbReference type="SAM" id="SignalP"/>
    </source>
</evidence>
<organism evidence="2">
    <name type="scientific">Fibrocapsa japonica</name>
    <dbReference type="NCBI Taxonomy" id="94617"/>
    <lineage>
        <taxon>Eukaryota</taxon>
        <taxon>Sar</taxon>
        <taxon>Stramenopiles</taxon>
        <taxon>Ochrophyta</taxon>
        <taxon>Raphidophyceae</taxon>
        <taxon>Chattonellales</taxon>
        <taxon>Chattonellaceae</taxon>
        <taxon>Fibrocapsa</taxon>
    </lineage>
</organism>
<keyword evidence="1" id="KW-0732">Signal</keyword>